<keyword evidence="1" id="KW-0472">Membrane</keyword>
<evidence type="ECO:0000256" key="1">
    <source>
        <dbReference type="SAM" id="Phobius"/>
    </source>
</evidence>
<dbReference type="PANTHER" id="PTHR34473:SF3">
    <property type="entry name" value="TRANSMEMBRANE PROTEIN-RELATED"/>
    <property type="match status" value="1"/>
</dbReference>
<evidence type="ECO:0000313" key="3">
    <source>
        <dbReference type="EMBL" id="NJW53493.1"/>
    </source>
</evidence>
<protein>
    <submittedName>
        <fullName evidence="3">PH domain-containing protein</fullName>
    </submittedName>
</protein>
<dbReference type="RefSeq" id="WP_168138586.1">
    <property type="nucleotide sequence ID" value="NZ_JAAVJR010000005.1"/>
</dbReference>
<feature type="transmembrane region" description="Helical" evidence="1">
    <location>
        <begin position="66"/>
        <end position="84"/>
    </location>
</feature>
<feature type="transmembrane region" description="Helical" evidence="1">
    <location>
        <begin position="40"/>
        <end position="60"/>
    </location>
</feature>
<dbReference type="Pfam" id="PF03703">
    <property type="entry name" value="bPH_2"/>
    <property type="match status" value="1"/>
</dbReference>
<dbReference type="PANTHER" id="PTHR34473">
    <property type="entry name" value="UPF0699 TRANSMEMBRANE PROTEIN YDBS"/>
    <property type="match status" value="1"/>
</dbReference>
<accession>A0ABX1CYZ6</accession>
<name>A0ABX1CYZ6_9FLAO</name>
<reference evidence="3 4" key="1">
    <citation type="submission" date="2020-03" db="EMBL/GenBank/DDBJ databases">
        <title>Salinimicrobium sp. nov, isolated from SCS.</title>
        <authorList>
            <person name="Cao W.R."/>
        </authorList>
    </citation>
    <scope>NUCLEOTIDE SEQUENCE [LARGE SCALE GENOMIC DNA]</scope>
    <source>
        <strain evidence="4">J15B91</strain>
    </source>
</reference>
<keyword evidence="4" id="KW-1185">Reference proteome</keyword>
<comment type="caution">
    <text evidence="3">The sequence shown here is derived from an EMBL/GenBank/DDBJ whole genome shotgun (WGS) entry which is preliminary data.</text>
</comment>
<organism evidence="3 4">
    <name type="scientific">Salinimicrobium oceani</name>
    <dbReference type="NCBI Taxonomy" id="2722702"/>
    <lineage>
        <taxon>Bacteria</taxon>
        <taxon>Pseudomonadati</taxon>
        <taxon>Bacteroidota</taxon>
        <taxon>Flavobacteriia</taxon>
        <taxon>Flavobacteriales</taxon>
        <taxon>Flavobacteriaceae</taxon>
        <taxon>Salinimicrobium</taxon>
    </lineage>
</organism>
<evidence type="ECO:0000313" key="4">
    <source>
        <dbReference type="Proteomes" id="UP000703674"/>
    </source>
</evidence>
<evidence type="ECO:0000259" key="2">
    <source>
        <dbReference type="Pfam" id="PF03703"/>
    </source>
</evidence>
<keyword evidence="1" id="KW-0812">Transmembrane</keyword>
<dbReference type="EMBL" id="JAAVJR010000005">
    <property type="protein sequence ID" value="NJW53493.1"/>
    <property type="molecule type" value="Genomic_DNA"/>
</dbReference>
<proteinExistence type="predicted"/>
<sequence>MDPIAAENFKNFQLDVAALPNYEAVQLEPISRKYLIKLQVGTGVSLLFLVVGFAVGYYFVPEEFKNYLIGAIVLMLALFLWTFFNNIMYVKRSGYALREQDIIFKRGFLFEKTTVVPFNRIQHVSVERSFLDKVLNIATLKIFTAGGSGSDINIPGIKPGIAGTLKEEISERIFRHA</sequence>
<dbReference type="InterPro" id="IPR005182">
    <property type="entry name" value="YdbS-like_PH"/>
</dbReference>
<feature type="domain" description="YdbS-like PH" evidence="2">
    <location>
        <begin position="91"/>
        <end position="157"/>
    </location>
</feature>
<keyword evidence="1" id="KW-1133">Transmembrane helix</keyword>
<gene>
    <name evidence="3" type="ORF">HC175_11235</name>
</gene>
<dbReference type="Proteomes" id="UP000703674">
    <property type="component" value="Unassembled WGS sequence"/>
</dbReference>